<name>A0AA38LSV6_9TREE</name>
<evidence type="ECO:0000313" key="3">
    <source>
        <dbReference type="Proteomes" id="UP001164286"/>
    </source>
</evidence>
<sequence length="187" mass="19995">MLISPLRLHHDLTSILSPTIDAGPHTALLILPEGRLLSSATRYDELYAEEAEGEAEEADNAPDMNGLSVSGGISGGAADGGEEGEGEEEEPYLDEPERIRLLCGLASQWEEDESPRVECELGRLLLVPIPLPSAGAPSTMPQNLPAAKGLQPRMFVLVLNGTKGTAWSDMTSKAEEFKRVWENGCGA</sequence>
<evidence type="ECO:0000313" key="2">
    <source>
        <dbReference type="EMBL" id="KAI9633718.1"/>
    </source>
</evidence>
<organism evidence="2 3">
    <name type="scientific">Dioszegia hungarica</name>
    <dbReference type="NCBI Taxonomy" id="4972"/>
    <lineage>
        <taxon>Eukaryota</taxon>
        <taxon>Fungi</taxon>
        <taxon>Dikarya</taxon>
        <taxon>Basidiomycota</taxon>
        <taxon>Agaricomycotina</taxon>
        <taxon>Tremellomycetes</taxon>
        <taxon>Tremellales</taxon>
        <taxon>Bulleribasidiaceae</taxon>
        <taxon>Dioszegia</taxon>
    </lineage>
</organism>
<reference evidence="2" key="1">
    <citation type="journal article" date="2022" name="G3 (Bethesda)">
        <title>High quality genome of the basidiomycete yeast Dioszegia hungarica PDD-24b-2 isolated from cloud water.</title>
        <authorList>
            <person name="Jarrige D."/>
            <person name="Haridas S."/>
            <person name="Bleykasten-Grosshans C."/>
            <person name="Joly M."/>
            <person name="Nadalig T."/>
            <person name="Sancelme M."/>
            <person name="Vuilleumier S."/>
            <person name="Grigoriev I.V."/>
            <person name="Amato P."/>
            <person name="Bringel F."/>
        </authorList>
    </citation>
    <scope>NUCLEOTIDE SEQUENCE</scope>
    <source>
        <strain evidence="2">PDD-24b-2</strain>
    </source>
</reference>
<dbReference type="AlphaFoldDB" id="A0AA38LSV6"/>
<feature type="region of interest" description="Disordered" evidence="1">
    <location>
        <begin position="49"/>
        <end position="94"/>
    </location>
</feature>
<comment type="caution">
    <text evidence="2">The sequence shown here is derived from an EMBL/GenBank/DDBJ whole genome shotgun (WGS) entry which is preliminary data.</text>
</comment>
<accession>A0AA38LSV6</accession>
<dbReference type="GeneID" id="77729275"/>
<dbReference type="EMBL" id="JAKWFO010000008">
    <property type="protein sequence ID" value="KAI9633718.1"/>
    <property type="molecule type" value="Genomic_DNA"/>
</dbReference>
<feature type="compositionally biased region" description="Acidic residues" evidence="1">
    <location>
        <begin position="80"/>
        <end position="94"/>
    </location>
</feature>
<dbReference type="Proteomes" id="UP001164286">
    <property type="component" value="Unassembled WGS sequence"/>
</dbReference>
<keyword evidence="3" id="KW-1185">Reference proteome</keyword>
<feature type="compositionally biased region" description="Acidic residues" evidence="1">
    <location>
        <begin position="49"/>
        <end position="60"/>
    </location>
</feature>
<protein>
    <submittedName>
        <fullName evidence="2">Uncharacterized protein</fullName>
    </submittedName>
</protein>
<proteinExistence type="predicted"/>
<gene>
    <name evidence="2" type="ORF">MKK02DRAFT_38375</name>
</gene>
<evidence type="ECO:0000256" key="1">
    <source>
        <dbReference type="SAM" id="MobiDB-lite"/>
    </source>
</evidence>
<dbReference type="RefSeq" id="XP_052943495.1">
    <property type="nucleotide sequence ID" value="XM_053090070.1"/>
</dbReference>